<gene>
    <name evidence="2" type="ORF">SEMRO_160_G072020.1</name>
</gene>
<evidence type="ECO:0000313" key="2">
    <source>
        <dbReference type="EMBL" id="CAB9503234.1"/>
    </source>
</evidence>
<feature type="compositionally biased region" description="Polar residues" evidence="1">
    <location>
        <begin position="243"/>
        <end position="260"/>
    </location>
</feature>
<keyword evidence="3" id="KW-1185">Reference proteome</keyword>
<feature type="compositionally biased region" description="Pro residues" evidence="1">
    <location>
        <begin position="223"/>
        <end position="237"/>
    </location>
</feature>
<dbReference type="EMBL" id="CAICTM010000159">
    <property type="protein sequence ID" value="CAB9503234.1"/>
    <property type="molecule type" value="Genomic_DNA"/>
</dbReference>
<accession>A0A9N8DM37</accession>
<evidence type="ECO:0000313" key="3">
    <source>
        <dbReference type="Proteomes" id="UP001153069"/>
    </source>
</evidence>
<feature type="region of interest" description="Disordered" evidence="1">
    <location>
        <begin position="220"/>
        <end position="272"/>
    </location>
</feature>
<proteinExistence type="predicted"/>
<feature type="compositionally biased region" description="Basic and acidic residues" evidence="1">
    <location>
        <begin position="321"/>
        <end position="334"/>
    </location>
</feature>
<evidence type="ECO:0000256" key="1">
    <source>
        <dbReference type="SAM" id="MobiDB-lite"/>
    </source>
</evidence>
<evidence type="ECO:0008006" key="4">
    <source>
        <dbReference type="Google" id="ProtNLM"/>
    </source>
</evidence>
<dbReference type="AlphaFoldDB" id="A0A9N8DM37"/>
<comment type="caution">
    <text evidence="2">The sequence shown here is derived from an EMBL/GenBank/DDBJ whole genome shotgun (WGS) entry which is preliminary data.</text>
</comment>
<organism evidence="2 3">
    <name type="scientific">Seminavis robusta</name>
    <dbReference type="NCBI Taxonomy" id="568900"/>
    <lineage>
        <taxon>Eukaryota</taxon>
        <taxon>Sar</taxon>
        <taxon>Stramenopiles</taxon>
        <taxon>Ochrophyta</taxon>
        <taxon>Bacillariophyta</taxon>
        <taxon>Bacillariophyceae</taxon>
        <taxon>Bacillariophycidae</taxon>
        <taxon>Naviculales</taxon>
        <taxon>Naviculaceae</taxon>
        <taxon>Seminavis</taxon>
    </lineage>
</organism>
<feature type="region of interest" description="Disordered" evidence="1">
    <location>
        <begin position="118"/>
        <end position="184"/>
    </location>
</feature>
<sequence length="557" mass="60790">MDKATGGNDAKYPIFEWTAADATARFAKLLHGDLCDDELHELHDLFLPETNLMTPDHNASLVSSQLALVGSSLALQDEKSMADMNSRHSVPVVPENTCSVSSSGAVEKTVAVLTESICSGDSGTSPRTHQQQMEIKDQNWSDNKRPVETSSFGPDVSLSLPPPPAKRRHVGNGSANPCQSNAEQHMEQVPLPLDGSAQLFGRTINFPIIPAPIAPRPCLTTPVLPPTPKRVKPPTPIAPKGTAETSRNPSGPLTEPSLSGSHPKADSLAPQPLNATIPATNALLSSNALKGIAAPTVNVIPKASQPPSDTPTKQKRRYTRRRDMSKEEASENHRNRNKQHAKNTRLRKKAFEETLKETIINLVEERDTRLNEIRVKAQQKQQNRQIRFQVIEAFLRLRGGVTAEGITASTNQAAGSWAAILDEYVTLSRPSLVNPEKYHETVLEGLSSVMLDPNEACQLMTVLQRGDASLQAPHPWSNQSSIDVAYQCDQSSMVMEGCTCTVQWKGTTHGAMSTLGLPRELNFAGTLRARFNEATNKILSLHLLCDTGNMLYQLNQK</sequence>
<feature type="region of interest" description="Disordered" evidence="1">
    <location>
        <begin position="299"/>
        <end position="349"/>
    </location>
</feature>
<dbReference type="CDD" id="cd14809">
    <property type="entry name" value="bZIP_AUREO-like"/>
    <property type="match status" value="1"/>
</dbReference>
<name>A0A9N8DM37_9STRA</name>
<protein>
    <recommendedName>
        <fullName evidence="4">BZIP domain-containing protein</fullName>
    </recommendedName>
</protein>
<feature type="compositionally biased region" description="Polar residues" evidence="1">
    <location>
        <begin position="173"/>
        <end position="183"/>
    </location>
</feature>
<dbReference type="Proteomes" id="UP001153069">
    <property type="component" value="Unassembled WGS sequence"/>
</dbReference>
<reference evidence="2" key="1">
    <citation type="submission" date="2020-06" db="EMBL/GenBank/DDBJ databases">
        <authorList>
            <consortium name="Plant Systems Biology data submission"/>
        </authorList>
    </citation>
    <scope>NUCLEOTIDE SEQUENCE</scope>
    <source>
        <strain evidence="2">D6</strain>
    </source>
</reference>
<feature type="compositionally biased region" description="Basic and acidic residues" evidence="1">
    <location>
        <begin position="134"/>
        <end position="147"/>
    </location>
</feature>
<feature type="compositionally biased region" description="Polar residues" evidence="1">
    <location>
        <begin position="118"/>
        <end position="133"/>
    </location>
</feature>
<feature type="compositionally biased region" description="Basic residues" evidence="1">
    <location>
        <begin position="335"/>
        <end position="348"/>
    </location>
</feature>